<evidence type="ECO:0000313" key="3">
    <source>
        <dbReference type="Proteomes" id="UP001457282"/>
    </source>
</evidence>
<feature type="region of interest" description="Disordered" evidence="1">
    <location>
        <begin position="150"/>
        <end position="172"/>
    </location>
</feature>
<evidence type="ECO:0000313" key="2">
    <source>
        <dbReference type="EMBL" id="KAK9928782.1"/>
    </source>
</evidence>
<keyword evidence="3" id="KW-1185">Reference proteome</keyword>
<comment type="caution">
    <text evidence="2">The sequence shown here is derived from an EMBL/GenBank/DDBJ whole genome shotgun (WGS) entry which is preliminary data.</text>
</comment>
<name>A0AAW1WWM4_RUBAR</name>
<evidence type="ECO:0000256" key="1">
    <source>
        <dbReference type="SAM" id="MobiDB-lite"/>
    </source>
</evidence>
<organism evidence="2 3">
    <name type="scientific">Rubus argutus</name>
    <name type="common">Southern blackberry</name>
    <dbReference type="NCBI Taxonomy" id="59490"/>
    <lineage>
        <taxon>Eukaryota</taxon>
        <taxon>Viridiplantae</taxon>
        <taxon>Streptophyta</taxon>
        <taxon>Embryophyta</taxon>
        <taxon>Tracheophyta</taxon>
        <taxon>Spermatophyta</taxon>
        <taxon>Magnoliopsida</taxon>
        <taxon>eudicotyledons</taxon>
        <taxon>Gunneridae</taxon>
        <taxon>Pentapetalae</taxon>
        <taxon>rosids</taxon>
        <taxon>fabids</taxon>
        <taxon>Rosales</taxon>
        <taxon>Rosaceae</taxon>
        <taxon>Rosoideae</taxon>
        <taxon>Rosoideae incertae sedis</taxon>
        <taxon>Rubus</taxon>
    </lineage>
</organism>
<protein>
    <submittedName>
        <fullName evidence="2">Uncharacterized protein</fullName>
    </submittedName>
</protein>
<accession>A0AAW1WWM4</accession>
<proteinExistence type="predicted"/>
<reference evidence="2 3" key="1">
    <citation type="journal article" date="2023" name="G3 (Bethesda)">
        <title>A chromosome-length genome assembly and annotation of blackberry (Rubus argutus, cv. 'Hillquist').</title>
        <authorList>
            <person name="Bruna T."/>
            <person name="Aryal R."/>
            <person name="Dudchenko O."/>
            <person name="Sargent D.J."/>
            <person name="Mead D."/>
            <person name="Buti M."/>
            <person name="Cavallini A."/>
            <person name="Hytonen T."/>
            <person name="Andres J."/>
            <person name="Pham M."/>
            <person name="Weisz D."/>
            <person name="Mascagni F."/>
            <person name="Usai G."/>
            <person name="Natali L."/>
            <person name="Bassil N."/>
            <person name="Fernandez G.E."/>
            <person name="Lomsadze A."/>
            <person name="Armour M."/>
            <person name="Olukolu B."/>
            <person name="Poorten T."/>
            <person name="Britton C."/>
            <person name="Davik J."/>
            <person name="Ashrafi H."/>
            <person name="Aiden E.L."/>
            <person name="Borodovsky M."/>
            <person name="Worthington M."/>
        </authorList>
    </citation>
    <scope>NUCLEOTIDE SEQUENCE [LARGE SCALE GENOMIC DNA]</scope>
    <source>
        <strain evidence="2">PI 553951</strain>
    </source>
</reference>
<gene>
    <name evidence="2" type="ORF">M0R45_025902</name>
</gene>
<dbReference type="Proteomes" id="UP001457282">
    <property type="component" value="Unassembled WGS sequence"/>
</dbReference>
<dbReference type="AlphaFoldDB" id="A0AAW1WWM4"/>
<sequence length="172" mass="18882">MASSIIYPDHGITTLPSLTTKTETQSQITAASFTSSSQTINHQLTNQPGQSIQLPKPHFCITNHLQPILTASNPVHHFNLPCSAVEAKSTFPLPPCRDATTPVRSALPPSIHCPAYRQRRRNLSVQASLSHLTCIVVDLHAAQLCIQATSSAKERKKKSTSQIGNQRRKRED</sequence>
<dbReference type="EMBL" id="JBEDUW010000005">
    <property type="protein sequence ID" value="KAK9928782.1"/>
    <property type="molecule type" value="Genomic_DNA"/>
</dbReference>